<dbReference type="RefSeq" id="WP_155338995.1">
    <property type="nucleotide sequence ID" value="NZ_BAAABN010000011.1"/>
</dbReference>
<gene>
    <name evidence="1" type="ORF">Acor_48550</name>
</gene>
<accession>A0A5M3W3E5</accession>
<keyword evidence="2" id="KW-1185">Reference proteome</keyword>
<sequence>MWTTIRRDDGTLLAPFHVETPDGWHADGGVELRPGDLGYEEHAATAIAEDELQGDPEQDALLIARWSALNDADSRKSA</sequence>
<dbReference type="EMBL" id="BLAD01000061">
    <property type="protein sequence ID" value="GES02789.1"/>
    <property type="molecule type" value="Genomic_DNA"/>
</dbReference>
<name>A0A5M3W3E5_9ACTN</name>
<comment type="caution">
    <text evidence="1">The sequence shown here is derived from an EMBL/GenBank/DDBJ whole genome shotgun (WGS) entry which is preliminary data.</text>
</comment>
<dbReference type="OrthoDB" id="3538763at2"/>
<dbReference type="AlphaFoldDB" id="A0A5M3W3E5"/>
<proteinExistence type="predicted"/>
<dbReference type="Proteomes" id="UP000334990">
    <property type="component" value="Unassembled WGS sequence"/>
</dbReference>
<protein>
    <submittedName>
        <fullName evidence="1">Uncharacterized protein</fullName>
    </submittedName>
</protein>
<organism evidence="1 2">
    <name type="scientific">Acrocarpospora corrugata</name>
    <dbReference type="NCBI Taxonomy" id="35763"/>
    <lineage>
        <taxon>Bacteria</taxon>
        <taxon>Bacillati</taxon>
        <taxon>Actinomycetota</taxon>
        <taxon>Actinomycetes</taxon>
        <taxon>Streptosporangiales</taxon>
        <taxon>Streptosporangiaceae</taxon>
        <taxon>Acrocarpospora</taxon>
    </lineage>
</organism>
<evidence type="ECO:0000313" key="2">
    <source>
        <dbReference type="Proteomes" id="UP000334990"/>
    </source>
</evidence>
<reference evidence="1 2" key="1">
    <citation type="submission" date="2019-10" db="EMBL/GenBank/DDBJ databases">
        <title>Whole genome shotgun sequence of Acrocarpospora corrugata NBRC 13972.</title>
        <authorList>
            <person name="Ichikawa N."/>
            <person name="Kimura A."/>
            <person name="Kitahashi Y."/>
            <person name="Komaki H."/>
            <person name="Oguchi A."/>
        </authorList>
    </citation>
    <scope>NUCLEOTIDE SEQUENCE [LARGE SCALE GENOMIC DNA]</scope>
    <source>
        <strain evidence="1 2">NBRC 13972</strain>
    </source>
</reference>
<evidence type="ECO:0000313" key="1">
    <source>
        <dbReference type="EMBL" id="GES02789.1"/>
    </source>
</evidence>